<dbReference type="AlphaFoldDB" id="A0A2T8F5U0"/>
<evidence type="ECO:0000313" key="4">
    <source>
        <dbReference type="Proteomes" id="UP000246018"/>
    </source>
</evidence>
<reference evidence="3 4" key="1">
    <citation type="submission" date="2018-04" db="EMBL/GenBank/DDBJ databases">
        <title>Genome of Nocardioides gansuensis WSJ-1.</title>
        <authorList>
            <person name="Wu S."/>
            <person name="Wang G."/>
        </authorList>
    </citation>
    <scope>NUCLEOTIDE SEQUENCE [LARGE SCALE GENOMIC DNA]</scope>
    <source>
        <strain evidence="3 4">WSJ-1</strain>
    </source>
</reference>
<name>A0A2T8F5U0_9ACTN</name>
<proteinExistence type="predicted"/>
<dbReference type="OrthoDB" id="1551270at2"/>
<dbReference type="EMBL" id="QDGZ01000010">
    <property type="protein sequence ID" value="PVG81070.1"/>
    <property type="molecule type" value="Genomic_DNA"/>
</dbReference>
<dbReference type="RefSeq" id="WP_116573996.1">
    <property type="nucleotide sequence ID" value="NZ_QDGZ01000010.1"/>
</dbReference>
<dbReference type="PANTHER" id="PTHR38743">
    <property type="entry name" value="SIMILAR TO GLYOXYLASE I FAMILY PROTEIN"/>
    <property type="match status" value="1"/>
</dbReference>
<feature type="region of interest" description="Disordered" evidence="1">
    <location>
        <begin position="1"/>
        <end position="31"/>
    </location>
</feature>
<evidence type="ECO:0000313" key="3">
    <source>
        <dbReference type="EMBL" id="PVG81070.1"/>
    </source>
</evidence>
<dbReference type="PANTHER" id="PTHR38743:SF2">
    <property type="entry name" value="DUF2185 DOMAIN-CONTAINING PROTEIN"/>
    <property type="match status" value="1"/>
</dbReference>
<dbReference type="Proteomes" id="UP000246018">
    <property type="component" value="Unassembled WGS sequence"/>
</dbReference>
<dbReference type="Pfam" id="PF09951">
    <property type="entry name" value="Imm33"/>
    <property type="match status" value="1"/>
</dbReference>
<comment type="caution">
    <text evidence="3">The sequence shown here is derived from an EMBL/GenBank/DDBJ whole genome shotgun (WGS) entry which is preliminary data.</text>
</comment>
<protein>
    <recommendedName>
        <fullName evidence="2">Immunity protein Imm33 domain-containing protein</fullName>
    </recommendedName>
</protein>
<dbReference type="InterPro" id="IPR018689">
    <property type="entry name" value="Imm33_dom"/>
</dbReference>
<evidence type="ECO:0000259" key="2">
    <source>
        <dbReference type="Pfam" id="PF09951"/>
    </source>
</evidence>
<gene>
    <name evidence="3" type="ORF">DDE18_19850</name>
</gene>
<evidence type="ECO:0000256" key="1">
    <source>
        <dbReference type="SAM" id="MobiDB-lite"/>
    </source>
</evidence>
<feature type="domain" description="Immunity protein Imm33" evidence="2">
    <location>
        <begin position="147"/>
        <end position="222"/>
    </location>
</feature>
<sequence>MLSQASDSPGRFRREPPAMPPNGRSVGFRQDGTVTDRVVDYRLANAEERHAASPRTFFIPPRSERESLSPGDPAKLLFELVDPGAGEPGAERMWVEVLRVDGTRYVGALMNAPRAITTLERGAVVEFGPEHVISTEATWPLLEKNMFVSRRSHEQDVRPGYVYREDPDNDRDSGWRALVGDESHEEVDDPGNVLLQAVGFLLDRWPELRPVLETDPINGSWAWDGAAERYVTVGDQEGD</sequence>
<accession>A0A2T8F5U0</accession>
<organism evidence="3 4">
    <name type="scientific">Nocardioides gansuensis</name>
    <dbReference type="NCBI Taxonomy" id="2138300"/>
    <lineage>
        <taxon>Bacteria</taxon>
        <taxon>Bacillati</taxon>
        <taxon>Actinomycetota</taxon>
        <taxon>Actinomycetes</taxon>
        <taxon>Propionibacteriales</taxon>
        <taxon>Nocardioidaceae</taxon>
        <taxon>Nocardioides</taxon>
    </lineage>
</organism>
<keyword evidence="4" id="KW-1185">Reference proteome</keyword>